<dbReference type="Proteomes" id="UP001212411">
    <property type="component" value="Chromosome 3"/>
</dbReference>
<dbReference type="RefSeq" id="XP_056039527.1">
    <property type="nucleotide sequence ID" value="XM_056182981.1"/>
</dbReference>
<dbReference type="AlphaFoldDB" id="A0AAE9WFD3"/>
<dbReference type="EMBL" id="CP115613">
    <property type="protein sequence ID" value="WBW75284.1"/>
    <property type="molecule type" value="Genomic_DNA"/>
</dbReference>
<proteinExistence type="predicted"/>
<evidence type="ECO:0000313" key="2">
    <source>
        <dbReference type="Proteomes" id="UP001212411"/>
    </source>
</evidence>
<dbReference type="GeneID" id="80877670"/>
<gene>
    <name evidence="1" type="ORF">SOMG_04194</name>
</gene>
<reference evidence="1 2" key="1">
    <citation type="journal article" date="2023" name="G3 (Bethesda)">
        <title>A high-quality reference genome for the fission yeast Schizosaccharomyces osmophilus.</title>
        <authorList>
            <person name="Jia G.S."/>
            <person name="Zhang W.C."/>
            <person name="Liang Y."/>
            <person name="Liu X.H."/>
            <person name="Rhind N."/>
            <person name="Pidoux A."/>
            <person name="Brysch-Herzberg M."/>
            <person name="Du L.L."/>
        </authorList>
    </citation>
    <scope>NUCLEOTIDE SEQUENCE [LARGE SCALE GENOMIC DNA]</scope>
    <source>
        <strain evidence="1 2">CBS 15793</strain>
    </source>
</reference>
<protein>
    <submittedName>
        <fullName evidence="1">Schizosaccharomyces specific protein</fullName>
    </submittedName>
</protein>
<sequence length="289" mass="33707">MSLVEKKRKRSNRFDETKNKIRKQGISIIQRKITRKLTLFERLPYELLTRIFLMSKNDSLAAVSPVLWNRLGIRDKIPSYLYIDFTLCMNPKSVILAIQRSLPRRYFTLQLLNYIDDLVAAGYVQKSQREELLNGKVIHAGHKGHIPRRILFQLNARQFIEDLKTRNFSFKISTLTNGFLIGIKMKDVSRLLQVGHLVFQEVLHKEENDVETVFQPAFEQCIIKDSVDLLDIVYGFWFNLAQMRWTKFRIDGFLAQSLEFAVSRKATNSVHYLIGKGAIPQLATLLKFQ</sequence>
<accession>A0AAE9WFD3</accession>
<evidence type="ECO:0000313" key="1">
    <source>
        <dbReference type="EMBL" id="WBW75284.1"/>
    </source>
</evidence>
<organism evidence="1 2">
    <name type="scientific">Schizosaccharomyces osmophilus</name>
    <dbReference type="NCBI Taxonomy" id="2545709"/>
    <lineage>
        <taxon>Eukaryota</taxon>
        <taxon>Fungi</taxon>
        <taxon>Dikarya</taxon>
        <taxon>Ascomycota</taxon>
        <taxon>Taphrinomycotina</taxon>
        <taxon>Schizosaccharomycetes</taxon>
        <taxon>Schizosaccharomycetales</taxon>
        <taxon>Schizosaccharomycetaceae</taxon>
        <taxon>Schizosaccharomyces</taxon>
    </lineage>
</organism>
<dbReference type="KEGG" id="som:SOMG_04194"/>
<name>A0AAE9WFD3_9SCHI</name>
<keyword evidence="2" id="KW-1185">Reference proteome</keyword>